<dbReference type="AlphaFoldDB" id="A0A1G8P895"/>
<dbReference type="EMBL" id="FNEN01000008">
    <property type="protein sequence ID" value="SDI88719.1"/>
    <property type="molecule type" value="Genomic_DNA"/>
</dbReference>
<keyword evidence="1" id="KW-0472">Membrane</keyword>
<gene>
    <name evidence="2" type="ORF">SAMN04488123_1083</name>
</gene>
<keyword evidence="1" id="KW-0812">Transmembrane</keyword>
<sequence length="30" mass="3429">MDVHWMAILTTVLVLIVVGWSAYNLIVEKN</sequence>
<evidence type="ECO:0000256" key="1">
    <source>
        <dbReference type="SAM" id="Phobius"/>
    </source>
</evidence>
<proteinExistence type="predicted"/>
<keyword evidence="3" id="KW-1185">Reference proteome</keyword>
<dbReference type="Proteomes" id="UP000198853">
    <property type="component" value="Unassembled WGS sequence"/>
</dbReference>
<accession>A0A1G8P895</accession>
<feature type="transmembrane region" description="Helical" evidence="1">
    <location>
        <begin position="6"/>
        <end position="26"/>
    </location>
</feature>
<keyword evidence="1" id="KW-1133">Transmembrane helix</keyword>
<organism evidence="2 3">
    <name type="scientific">Natribacillus halophilus</name>
    <dbReference type="NCBI Taxonomy" id="549003"/>
    <lineage>
        <taxon>Bacteria</taxon>
        <taxon>Bacillati</taxon>
        <taxon>Bacillota</taxon>
        <taxon>Bacilli</taxon>
        <taxon>Bacillales</taxon>
        <taxon>Bacillaceae</taxon>
        <taxon>Natribacillus</taxon>
    </lineage>
</organism>
<protein>
    <submittedName>
        <fullName evidence="2">Uncharacterized protein</fullName>
    </submittedName>
</protein>
<evidence type="ECO:0000313" key="3">
    <source>
        <dbReference type="Proteomes" id="UP000198853"/>
    </source>
</evidence>
<name>A0A1G8P895_9BACI</name>
<reference evidence="2 3" key="1">
    <citation type="submission" date="2016-10" db="EMBL/GenBank/DDBJ databases">
        <authorList>
            <person name="de Groot N.N."/>
        </authorList>
    </citation>
    <scope>NUCLEOTIDE SEQUENCE [LARGE SCALE GENOMIC DNA]</scope>
    <source>
        <strain evidence="2 3">DSM 21771</strain>
    </source>
</reference>
<evidence type="ECO:0000313" key="2">
    <source>
        <dbReference type="EMBL" id="SDI88719.1"/>
    </source>
</evidence>